<evidence type="ECO:0000256" key="11">
    <source>
        <dbReference type="ARBA" id="ARBA00034634"/>
    </source>
</evidence>
<dbReference type="GO" id="GO:0006882">
    <property type="term" value="P:intracellular zinc ion homeostasis"/>
    <property type="evidence" value="ECO:0007669"/>
    <property type="project" value="InterPro"/>
</dbReference>
<organism evidence="16">
    <name type="scientific">Medioppia subpectinata</name>
    <dbReference type="NCBI Taxonomy" id="1979941"/>
    <lineage>
        <taxon>Eukaryota</taxon>
        <taxon>Metazoa</taxon>
        <taxon>Ecdysozoa</taxon>
        <taxon>Arthropoda</taxon>
        <taxon>Chelicerata</taxon>
        <taxon>Arachnida</taxon>
        <taxon>Acari</taxon>
        <taxon>Acariformes</taxon>
        <taxon>Sarcoptiformes</taxon>
        <taxon>Oribatida</taxon>
        <taxon>Brachypylina</taxon>
        <taxon>Oppioidea</taxon>
        <taxon>Oppiidae</taxon>
        <taxon>Medioppia</taxon>
    </lineage>
</organism>
<evidence type="ECO:0000256" key="5">
    <source>
        <dbReference type="ARBA" id="ARBA00022448"/>
    </source>
</evidence>
<evidence type="ECO:0000256" key="13">
    <source>
        <dbReference type="SAM" id="MobiDB-lite"/>
    </source>
</evidence>
<evidence type="ECO:0000256" key="14">
    <source>
        <dbReference type="SAM" id="Phobius"/>
    </source>
</evidence>
<dbReference type="GO" id="GO:0005794">
    <property type="term" value="C:Golgi apparatus"/>
    <property type="evidence" value="ECO:0007669"/>
    <property type="project" value="UniProtKB-SubCell"/>
</dbReference>
<evidence type="ECO:0000256" key="3">
    <source>
        <dbReference type="ARBA" id="ARBA00008873"/>
    </source>
</evidence>
<comment type="similarity">
    <text evidence="3">Belongs to the cation diffusion facilitator (CDF) transporter (TC 2.A.4) family. SLC30A subfamily.</text>
</comment>
<keyword evidence="6 14" id="KW-0812">Transmembrane</keyword>
<gene>
    <name evidence="16" type="ORF">OSB1V03_LOCUS8250</name>
</gene>
<feature type="transmembrane region" description="Helical" evidence="14">
    <location>
        <begin position="249"/>
        <end position="269"/>
    </location>
</feature>
<keyword evidence="17" id="KW-1185">Reference proteome</keyword>
<comment type="function">
    <text evidence="12">Zinc ion transporter mediating zinc entry from the cytosol into the lumen of organelles along the secretory pathway. By contributing to zinc ion homeostasis within the early secretory pathway, regulates the activation and folding of enzymes like alkaline phosphatases.</text>
</comment>
<sequence length="388" mass="43029">MLPIYSNDKQYKVTHVFKLREKLSGWLRLILSDKNSRNLFLFLLLNLSFAFVELTYGIWTNSLGLISDSFHMFFDCTALLAGLAASVITKWRSNERFSYGYVRAEVIAGFVNGLFLLFIAFFIFSEAVERVLEPPEVKHERLFLISVLGLLVNLVGIFVFQHGGAMHGHSHDSDAPAHSHSHSHNGHSHSHGHSHDGGGGHSHSSSGSDVSNRQIMQGVFLHILADTLGSVGVIISALLMHNRQIMQGVFLHILADTLGSVGVIISALLMQYFGWMIADPICSMFIAALVALSVIPLLRDSIGILMQRTPRELDGQLPACYQRVMQLEGVLSLQEPHFWTLCSEAYVGSVKVEVSNAADPRYVLSHTHSIFAQIGVKHLYVQIDFAPI</sequence>
<comment type="subcellular location">
    <subcellularLocation>
        <location evidence="2">Golgi apparatus</location>
        <location evidence="2">trans-Golgi network</location>
    </subcellularLocation>
    <subcellularLocation>
        <location evidence="1">Membrane</location>
        <topology evidence="1">Multi-pass membrane protein</topology>
    </subcellularLocation>
</comment>
<feature type="region of interest" description="Disordered" evidence="13">
    <location>
        <begin position="169"/>
        <end position="209"/>
    </location>
</feature>
<evidence type="ECO:0000313" key="16">
    <source>
        <dbReference type="EMBL" id="CAD7627825.1"/>
    </source>
</evidence>
<feature type="transmembrane region" description="Helical" evidence="14">
    <location>
        <begin position="275"/>
        <end position="298"/>
    </location>
</feature>
<reference evidence="16" key="1">
    <citation type="submission" date="2020-11" db="EMBL/GenBank/DDBJ databases">
        <authorList>
            <person name="Tran Van P."/>
        </authorList>
    </citation>
    <scope>NUCLEOTIDE SEQUENCE</scope>
</reference>
<keyword evidence="5" id="KW-0813">Transport</keyword>
<evidence type="ECO:0000259" key="15">
    <source>
        <dbReference type="Pfam" id="PF01545"/>
    </source>
</evidence>
<dbReference type="GO" id="GO:0016020">
    <property type="term" value="C:membrane"/>
    <property type="evidence" value="ECO:0007669"/>
    <property type="project" value="UniProtKB-SubCell"/>
</dbReference>
<dbReference type="Pfam" id="PF01545">
    <property type="entry name" value="Cation_efflux"/>
    <property type="match status" value="2"/>
</dbReference>
<accession>A0A7R9KRL8</accession>
<evidence type="ECO:0000256" key="12">
    <source>
        <dbReference type="ARBA" id="ARBA00046010"/>
    </source>
</evidence>
<dbReference type="NCBIfam" id="TIGR01297">
    <property type="entry name" value="CDF"/>
    <property type="match status" value="2"/>
</dbReference>
<dbReference type="SUPFAM" id="SSF161111">
    <property type="entry name" value="Cation efflux protein transmembrane domain-like"/>
    <property type="match status" value="2"/>
</dbReference>
<keyword evidence="7" id="KW-0864">Zinc transport</keyword>
<dbReference type="EMBL" id="OC859663">
    <property type="protein sequence ID" value="CAD7627825.1"/>
    <property type="molecule type" value="Genomic_DNA"/>
</dbReference>
<evidence type="ECO:0000256" key="7">
    <source>
        <dbReference type="ARBA" id="ARBA00022906"/>
    </source>
</evidence>
<dbReference type="Gene3D" id="1.20.1510.10">
    <property type="entry name" value="Cation efflux protein transmembrane domain"/>
    <property type="match status" value="2"/>
</dbReference>
<feature type="domain" description="Cation efflux protein transmembrane" evidence="15">
    <location>
        <begin position="39"/>
        <end position="241"/>
    </location>
</feature>
<feature type="transmembrane region" description="Helical" evidence="14">
    <location>
        <begin position="143"/>
        <end position="160"/>
    </location>
</feature>
<dbReference type="Proteomes" id="UP000759131">
    <property type="component" value="Unassembled WGS sequence"/>
</dbReference>
<dbReference type="InterPro" id="IPR002524">
    <property type="entry name" value="Cation_efflux"/>
</dbReference>
<evidence type="ECO:0000256" key="1">
    <source>
        <dbReference type="ARBA" id="ARBA00004141"/>
    </source>
</evidence>
<dbReference type="GO" id="GO:0031410">
    <property type="term" value="C:cytoplasmic vesicle"/>
    <property type="evidence" value="ECO:0007669"/>
    <property type="project" value="TreeGrafter"/>
</dbReference>
<evidence type="ECO:0000313" key="17">
    <source>
        <dbReference type="Proteomes" id="UP000759131"/>
    </source>
</evidence>
<dbReference type="AlphaFoldDB" id="A0A7R9KRL8"/>
<comment type="catalytic activity">
    <reaction evidence="11">
        <text>Zn(2+)(in) = Zn(2+)(out)</text>
        <dbReference type="Rhea" id="RHEA:29351"/>
        <dbReference type="ChEBI" id="CHEBI:29105"/>
    </reaction>
</comment>
<dbReference type="PANTHER" id="PTHR45755">
    <property type="match status" value="1"/>
</dbReference>
<keyword evidence="8 14" id="KW-1133">Transmembrane helix</keyword>
<dbReference type="PANTHER" id="PTHR45755:SF4">
    <property type="entry name" value="ZINC TRANSPORTER 7"/>
    <property type="match status" value="1"/>
</dbReference>
<evidence type="ECO:0000256" key="10">
    <source>
        <dbReference type="ARBA" id="ARBA00023136"/>
    </source>
</evidence>
<feature type="compositionally biased region" description="Basic residues" evidence="13">
    <location>
        <begin position="179"/>
        <end position="192"/>
    </location>
</feature>
<keyword evidence="10 14" id="KW-0472">Membrane</keyword>
<dbReference type="InterPro" id="IPR045316">
    <property type="entry name" value="Msc2-like"/>
</dbReference>
<evidence type="ECO:0000256" key="2">
    <source>
        <dbReference type="ARBA" id="ARBA00004601"/>
    </source>
</evidence>
<keyword evidence="7" id="KW-0862">Zinc</keyword>
<evidence type="ECO:0000256" key="8">
    <source>
        <dbReference type="ARBA" id="ARBA00022989"/>
    </source>
</evidence>
<dbReference type="GO" id="GO:1904257">
    <property type="term" value="P:zinc ion import into Golgi lumen"/>
    <property type="evidence" value="ECO:0007669"/>
    <property type="project" value="TreeGrafter"/>
</dbReference>
<dbReference type="InterPro" id="IPR058533">
    <property type="entry name" value="Cation_efflux_TM"/>
</dbReference>
<evidence type="ECO:0000256" key="9">
    <source>
        <dbReference type="ARBA" id="ARBA00023065"/>
    </source>
</evidence>
<name>A0A7R9KRL8_9ACAR</name>
<evidence type="ECO:0000256" key="4">
    <source>
        <dbReference type="ARBA" id="ARBA00011182"/>
    </source>
</evidence>
<proteinExistence type="inferred from homology"/>
<feature type="transmembrane region" description="Helical" evidence="14">
    <location>
        <begin position="101"/>
        <end position="123"/>
    </location>
</feature>
<protein>
    <recommendedName>
        <fullName evidence="15">Cation efflux protein transmembrane domain-containing protein</fullName>
    </recommendedName>
</protein>
<evidence type="ECO:0000256" key="6">
    <source>
        <dbReference type="ARBA" id="ARBA00022692"/>
    </source>
</evidence>
<dbReference type="InterPro" id="IPR027469">
    <property type="entry name" value="Cation_efflux_TMD_sf"/>
</dbReference>
<dbReference type="GO" id="GO:0005385">
    <property type="term" value="F:zinc ion transmembrane transporter activity"/>
    <property type="evidence" value="ECO:0007669"/>
    <property type="project" value="InterPro"/>
</dbReference>
<keyword evidence="9" id="KW-0406">Ion transport</keyword>
<dbReference type="OrthoDB" id="78669at2759"/>
<feature type="domain" description="Cation efflux protein transmembrane" evidence="15">
    <location>
        <begin position="242"/>
        <end position="306"/>
    </location>
</feature>
<feature type="transmembrane region" description="Helical" evidence="14">
    <location>
        <begin position="39"/>
        <end position="59"/>
    </location>
</feature>
<comment type="subunit">
    <text evidence="4">Homooligomer.</text>
</comment>
<dbReference type="EMBL" id="CAJPIZ010005088">
    <property type="protein sequence ID" value="CAG2108255.1"/>
    <property type="molecule type" value="Genomic_DNA"/>
</dbReference>